<evidence type="ECO:0000313" key="4">
    <source>
        <dbReference type="Proteomes" id="UP000294739"/>
    </source>
</evidence>
<reference evidence="3 4" key="1">
    <citation type="submission" date="2019-03" db="EMBL/GenBank/DDBJ databases">
        <title>Draft genome sequences of novel Actinobacteria.</title>
        <authorList>
            <person name="Sahin N."/>
            <person name="Ay H."/>
            <person name="Saygin H."/>
        </authorList>
    </citation>
    <scope>NUCLEOTIDE SEQUENCE [LARGE SCALE GENOMIC DNA]</scope>
    <source>
        <strain evidence="3 4">5K138</strain>
    </source>
</reference>
<dbReference type="Pfam" id="PF12697">
    <property type="entry name" value="Abhydrolase_6"/>
    <property type="match status" value="1"/>
</dbReference>
<feature type="domain" description="AB hydrolase-1" evidence="2">
    <location>
        <begin position="27"/>
        <end position="262"/>
    </location>
</feature>
<dbReference type="Gene3D" id="3.40.50.1820">
    <property type="entry name" value="alpha/beta hydrolase"/>
    <property type="match status" value="1"/>
</dbReference>
<dbReference type="InParanoid" id="A0A4V2Z287"/>
<evidence type="ECO:0000259" key="2">
    <source>
        <dbReference type="Pfam" id="PF12697"/>
    </source>
</evidence>
<protein>
    <submittedName>
        <fullName evidence="3">Alpha/beta hydrolase</fullName>
    </submittedName>
</protein>
<dbReference type="PANTHER" id="PTHR43798">
    <property type="entry name" value="MONOACYLGLYCEROL LIPASE"/>
    <property type="match status" value="1"/>
</dbReference>
<dbReference type="GO" id="GO:0016020">
    <property type="term" value="C:membrane"/>
    <property type="evidence" value="ECO:0007669"/>
    <property type="project" value="TreeGrafter"/>
</dbReference>
<proteinExistence type="predicted"/>
<dbReference type="SUPFAM" id="SSF53474">
    <property type="entry name" value="alpha/beta-Hydrolases"/>
    <property type="match status" value="1"/>
</dbReference>
<dbReference type="InterPro" id="IPR000639">
    <property type="entry name" value="Epox_hydrolase-like"/>
</dbReference>
<dbReference type="GO" id="GO:0016787">
    <property type="term" value="F:hydrolase activity"/>
    <property type="evidence" value="ECO:0007669"/>
    <property type="project" value="UniProtKB-KW"/>
</dbReference>
<sequence length="274" mass="29629">MHAMTSGRVPVRGGELFFEDRGAGHALILLHGGTLDKRMWDGQVGQFVRAGYRVIRYDARGHGQSTTPKDDFAAYEDLGELLAGLDITRASLVGLSYGARTAVDFALTHPDVVEMMVLASPGVSGMRFSDPAILALLREQAEAARAMDAERYVECFLRAWVDGPLRRKEQVDPEVRRRCQRMALDVIVNHSAASGTLLEVGAMDRLGELAAPLLVLVGDLDSSDIHSVAGRIEADAQFTASAVVPGTGHTMAMEQPAAFNAAVLTFLERARLAR</sequence>
<name>A0A4V2Z287_9ACTN</name>
<accession>A0A4V2Z287</accession>
<dbReference type="Proteomes" id="UP000294739">
    <property type="component" value="Unassembled WGS sequence"/>
</dbReference>
<evidence type="ECO:0000313" key="3">
    <source>
        <dbReference type="EMBL" id="TDE07948.1"/>
    </source>
</evidence>
<dbReference type="EMBL" id="SMKZ01000029">
    <property type="protein sequence ID" value="TDE07948.1"/>
    <property type="molecule type" value="Genomic_DNA"/>
</dbReference>
<dbReference type="InterPro" id="IPR000073">
    <property type="entry name" value="AB_hydrolase_1"/>
</dbReference>
<dbReference type="PRINTS" id="PR00412">
    <property type="entry name" value="EPOXHYDRLASE"/>
</dbReference>
<gene>
    <name evidence="3" type="ORF">E1269_19500</name>
</gene>
<dbReference type="AlphaFoldDB" id="A0A4V2Z287"/>
<dbReference type="InterPro" id="IPR029058">
    <property type="entry name" value="AB_hydrolase_fold"/>
</dbReference>
<organism evidence="3 4">
    <name type="scientific">Jiangella asiatica</name>
    <dbReference type="NCBI Taxonomy" id="2530372"/>
    <lineage>
        <taxon>Bacteria</taxon>
        <taxon>Bacillati</taxon>
        <taxon>Actinomycetota</taxon>
        <taxon>Actinomycetes</taxon>
        <taxon>Jiangellales</taxon>
        <taxon>Jiangellaceae</taxon>
        <taxon>Jiangella</taxon>
    </lineage>
</organism>
<dbReference type="InterPro" id="IPR050266">
    <property type="entry name" value="AB_hydrolase_sf"/>
</dbReference>
<dbReference type="PRINTS" id="PR00111">
    <property type="entry name" value="ABHYDROLASE"/>
</dbReference>
<keyword evidence="4" id="KW-1185">Reference proteome</keyword>
<dbReference type="PANTHER" id="PTHR43798:SF31">
    <property type="entry name" value="AB HYDROLASE SUPERFAMILY PROTEIN YCLE"/>
    <property type="match status" value="1"/>
</dbReference>
<evidence type="ECO:0000256" key="1">
    <source>
        <dbReference type="ARBA" id="ARBA00022801"/>
    </source>
</evidence>
<comment type="caution">
    <text evidence="3">The sequence shown here is derived from an EMBL/GenBank/DDBJ whole genome shotgun (WGS) entry which is preliminary data.</text>
</comment>
<dbReference type="OrthoDB" id="495620at2"/>
<keyword evidence="1 3" id="KW-0378">Hydrolase</keyword>